<sequence length="83" mass="9411">MHKIQTTQPKILVMIVVSAIPTLEWYSNQGSDSLFSNVSVQWLDDNGNWNFDFCGWDHGTQRRKLLRNGTTSGTNNRSLKSPA</sequence>
<keyword evidence="2" id="KW-1185">Reference proteome</keyword>
<organism evidence="1 2">
    <name type="scientific">Lupinus luteus</name>
    <name type="common">European yellow lupine</name>
    <dbReference type="NCBI Taxonomy" id="3873"/>
    <lineage>
        <taxon>Eukaryota</taxon>
        <taxon>Viridiplantae</taxon>
        <taxon>Streptophyta</taxon>
        <taxon>Embryophyta</taxon>
        <taxon>Tracheophyta</taxon>
        <taxon>Spermatophyta</taxon>
        <taxon>Magnoliopsida</taxon>
        <taxon>eudicotyledons</taxon>
        <taxon>Gunneridae</taxon>
        <taxon>Pentapetalae</taxon>
        <taxon>rosids</taxon>
        <taxon>fabids</taxon>
        <taxon>Fabales</taxon>
        <taxon>Fabaceae</taxon>
        <taxon>Papilionoideae</taxon>
        <taxon>50 kb inversion clade</taxon>
        <taxon>genistoids sensu lato</taxon>
        <taxon>core genistoids</taxon>
        <taxon>Genisteae</taxon>
        <taxon>Lupinus</taxon>
    </lineage>
</organism>
<name>A0AAV1X5F3_LUPLU</name>
<gene>
    <name evidence="1" type="ORF">LLUT_LOCUS17918</name>
</gene>
<accession>A0AAV1X5F3</accession>
<reference evidence="1 2" key="1">
    <citation type="submission" date="2024-03" db="EMBL/GenBank/DDBJ databases">
        <authorList>
            <person name="Martinez-Hernandez J."/>
        </authorList>
    </citation>
    <scope>NUCLEOTIDE SEQUENCE [LARGE SCALE GENOMIC DNA]</scope>
</reference>
<dbReference type="AlphaFoldDB" id="A0AAV1X5F3"/>
<evidence type="ECO:0000313" key="1">
    <source>
        <dbReference type="EMBL" id="CAL0316858.1"/>
    </source>
</evidence>
<dbReference type="EMBL" id="CAXHTB010000012">
    <property type="protein sequence ID" value="CAL0316858.1"/>
    <property type="molecule type" value="Genomic_DNA"/>
</dbReference>
<comment type="caution">
    <text evidence="1">The sequence shown here is derived from an EMBL/GenBank/DDBJ whole genome shotgun (WGS) entry which is preliminary data.</text>
</comment>
<protein>
    <submittedName>
        <fullName evidence="1">Uncharacterized protein</fullName>
    </submittedName>
</protein>
<proteinExistence type="predicted"/>
<evidence type="ECO:0000313" key="2">
    <source>
        <dbReference type="Proteomes" id="UP001497480"/>
    </source>
</evidence>
<dbReference type="Proteomes" id="UP001497480">
    <property type="component" value="Unassembled WGS sequence"/>
</dbReference>